<dbReference type="EMBL" id="FNKK01000002">
    <property type="protein sequence ID" value="SDQ38160.1"/>
    <property type="molecule type" value="Genomic_DNA"/>
</dbReference>
<feature type="domain" description="DUF6286" evidence="2">
    <location>
        <begin position="82"/>
        <end position="186"/>
    </location>
</feature>
<dbReference type="OrthoDB" id="3528220at2"/>
<sequence length="188" mass="20294">MTLVRGRPNRAAVRLFRPGRGVPATIAAFALLAVGLLAALEIVSALLGAPAGIIPYRRVTDWAMTTSWNDTSALVVSALVAALGLLLLLIALIPGRSAYVPLRTDDPETIIGMRRRSFADAVEHAAQSAWGVRDARARMRGDHVRVRVTTAATDIHAVHDAVLQAVSHKIDEIDPVHRPRVELNVRRG</sequence>
<dbReference type="AlphaFoldDB" id="A0A1H1AEZ9"/>
<organism evidence="3 4">
    <name type="scientific">Thermostaphylospora chromogena</name>
    <dbReference type="NCBI Taxonomy" id="35622"/>
    <lineage>
        <taxon>Bacteria</taxon>
        <taxon>Bacillati</taxon>
        <taxon>Actinomycetota</taxon>
        <taxon>Actinomycetes</taxon>
        <taxon>Streptosporangiales</taxon>
        <taxon>Thermomonosporaceae</taxon>
        <taxon>Thermostaphylospora</taxon>
    </lineage>
</organism>
<keyword evidence="1" id="KW-1133">Transmembrane helix</keyword>
<keyword evidence="1" id="KW-0472">Membrane</keyword>
<keyword evidence="1" id="KW-0812">Transmembrane</keyword>
<dbReference type="InterPro" id="IPR046253">
    <property type="entry name" value="DUF6286"/>
</dbReference>
<evidence type="ECO:0000313" key="3">
    <source>
        <dbReference type="EMBL" id="SDQ38160.1"/>
    </source>
</evidence>
<gene>
    <name evidence="3" type="ORF">SAMN04489764_0461</name>
</gene>
<dbReference type="STRING" id="35622.SAMN04489764_0461"/>
<evidence type="ECO:0000259" key="2">
    <source>
        <dbReference type="Pfam" id="PF19803"/>
    </source>
</evidence>
<evidence type="ECO:0000256" key="1">
    <source>
        <dbReference type="SAM" id="Phobius"/>
    </source>
</evidence>
<reference evidence="3 4" key="1">
    <citation type="submission" date="2016-10" db="EMBL/GenBank/DDBJ databases">
        <authorList>
            <person name="de Groot N.N."/>
        </authorList>
    </citation>
    <scope>NUCLEOTIDE SEQUENCE [LARGE SCALE GENOMIC DNA]</scope>
    <source>
        <strain evidence="3 4">DSM 43794</strain>
    </source>
</reference>
<dbReference type="Pfam" id="PF19803">
    <property type="entry name" value="DUF6286"/>
    <property type="match status" value="1"/>
</dbReference>
<dbReference type="Proteomes" id="UP000217103">
    <property type="component" value="Unassembled WGS sequence"/>
</dbReference>
<dbReference type="RefSeq" id="WP_093257376.1">
    <property type="nucleotide sequence ID" value="NZ_FNKK01000002.1"/>
</dbReference>
<accession>A0A1H1AEZ9</accession>
<name>A0A1H1AEZ9_9ACTN</name>
<keyword evidence="4" id="KW-1185">Reference proteome</keyword>
<feature type="transmembrane region" description="Helical" evidence="1">
    <location>
        <begin position="21"/>
        <end position="54"/>
    </location>
</feature>
<protein>
    <recommendedName>
        <fullName evidence="2">DUF6286 domain-containing protein</fullName>
    </recommendedName>
</protein>
<evidence type="ECO:0000313" key="4">
    <source>
        <dbReference type="Proteomes" id="UP000217103"/>
    </source>
</evidence>
<feature type="transmembrane region" description="Helical" evidence="1">
    <location>
        <begin position="74"/>
        <end position="93"/>
    </location>
</feature>
<proteinExistence type="predicted"/>